<dbReference type="Proteomes" id="UP001454036">
    <property type="component" value="Unassembled WGS sequence"/>
</dbReference>
<organism evidence="1 2">
    <name type="scientific">Lithospermum erythrorhizon</name>
    <name type="common">Purple gromwell</name>
    <name type="synonym">Lithospermum officinale var. erythrorhizon</name>
    <dbReference type="NCBI Taxonomy" id="34254"/>
    <lineage>
        <taxon>Eukaryota</taxon>
        <taxon>Viridiplantae</taxon>
        <taxon>Streptophyta</taxon>
        <taxon>Embryophyta</taxon>
        <taxon>Tracheophyta</taxon>
        <taxon>Spermatophyta</taxon>
        <taxon>Magnoliopsida</taxon>
        <taxon>eudicotyledons</taxon>
        <taxon>Gunneridae</taxon>
        <taxon>Pentapetalae</taxon>
        <taxon>asterids</taxon>
        <taxon>lamiids</taxon>
        <taxon>Boraginales</taxon>
        <taxon>Boraginaceae</taxon>
        <taxon>Boraginoideae</taxon>
        <taxon>Lithospermeae</taxon>
        <taxon>Lithospermum</taxon>
    </lineage>
</organism>
<keyword evidence="2" id="KW-1185">Reference proteome</keyword>
<dbReference type="PANTHER" id="PTHR33116">
    <property type="entry name" value="REVERSE TRANSCRIPTASE ZINC-BINDING DOMAIN-CONTAINING PROTEIN-RELATED-RELATED"/>
    <property type="match status" value="1"/>
</dbReference>
<comment type="caution">
    <text evidence="1">The sequence shown here is derived from an EMBL/GenBank/DDBJ whole genome shotgun (WGS) entry which is preliminary data.</text>
</comment>
<evidence type="ECO:0000313" key="1">
    <source>
        <dbReference type="EMBL" id="GAA0167100.1"/>
    </source>
</evidence>
<gene>
    <name evidence="1" type="ORF">LIER_22109</name>
</gene>
<protein>
    <recommendedName>
        <fullName evidence="3">Reverse transcriptase</fullName>
    </recommendedName>
</protein>
<proteinExistence type="predicted"/>
<name>A0AAV3QU70_LITER</name>
<dbReference type="PANTHER" id="PTHR33116:SF86">
    <property type="entry name" value="REVERSE TRANSCRIPTASE DOMAIN-CONTAINING PROTEIN"/>
    <property type="match status" value="1"/>
</dbReference>
<evidence type="ECO:0000313" key="2">
    <source>
        <dbReference type="Proteomes" id="UP001454036"/>
    </source>
</evidence>
<sequence>MFAYDTLLLGTVSVEEATTIKGILNTYESWSGQLVSSQKYTIMFSPNVEEHTRREISGTLGMPVVDNHGKYLGLPSTIGPSKKEVFNSIIDRVEIKVDNWKSRLLSKEGAKPSYTWRSLLSVRNLVYQGIKWQLGNGEDINSWKHEWVKHTSRNKVITPMVEEFSNLKVANLIDKNIGVWNINRVRTLFYQGIE</sequence>
<evidence type="ECO:0008006" key="3">
    <source>
        <dbReference type="Google" id="ProtNLM"/>
    </source>
</evidence>
<reference evidence="1 2" key="1">
    <citation type="submission" date="2024-01" db="EMBL/GenBank/DDBJ databases">
        <title>The complete chloroplast genome sequence of Lithospermum erythrorhizon: insights into the phylogenetic relationship among Boraginaceae species and the maternal lineages of purple gromwells.</title>
        <authorList>
            <person name="Okada T."/>
            <person name="Watanabe K."/>
        </authorList>
    </citation>
    <scope>NUCLEOTIDE SEQUENCE [LARGE SCALE GENOMIC DNA]</scope>
</reference>
<dbReference type="EMBL" id="BAABME010005966">
    <property type="protein sequence ID" value="GAA0167100.1"/>
    <property type="molecule type" value="Genomic_DNA"/>
</dbReference>
<accession>A0AAV3QU70</accession>
<dbReference type="AlphaFoldDB" id="A0AAV3QU70"/>